<gene>
    <name evidence="2" type="ORF">Cva_01347</name>
</gene>
<dbReference type="Proteomes" id="UP000036771">
    <property type="component" value="Unassembled WGS sequence"/>
</dbReference>
<reference evidence="2 3" key="1">
    <citation type="submission" date="2015-03" db="EMBL/GenBank/DDBJ databases">
        <title>Caedibacter varicaedens, whole genome shotgun sequence.</title>
        <authorList>
            <person name="Suzuki H."/>
            <person name="Dapper A.L."/>
            <person name="Gibson A.K."/>
            <person name="Jackson C."/>
            <person name="Lee H."/>
            <person name="Pejaver V.R."/>
            <person name="Doak T."/>
            <person name="Lynch M."/>
        </authorList>
    </citation>
    <scope>NUCLEOTIDE SEQUENCE [LARGE SCALE GENOMIC DNA]</scope>
</reference>
<evidence type="ECO:0000313" key="3">
    <source>
        <dbReference type="Proteomes" id="UP000036771"/>
    </source>
</evidence>
<dbReference type="AlphaFoldDB" id="A0A0K8MEL7"/>
<organism evidence="2 3">
    <name type="scientific">Caedimonas varicaedens</name>
    <dbReference type="NCBI Taxonomy" id="1629334"/>
    <lineage>
        <taxon>Bacteria</taxon>
        <taxon>Pseudomonadati</taxon>
        <taxon>Pseudomonadota</taxon>
        <taxon>Alphaproteobacteria</taxon>
        <taxon>Holosporales</taxon>
        <taxon>Caedimonadaceae</taxon>
        <taxon>Caedimonas</taxon>
    </lineage>
</organism>
<evidence type="ECO:0000256" key="1">
    <source>
        <dbReference type="SAM" id="Phobius"/>
    </source>
</evidence>
<keyword evidence="3" id="KW-1185">Reference proteome</keyword>
<comment type="caution">
    <text evidence="2">The sequence shown here is derived from an EMBL/GenBank/DDBJ whole genome shotgun (WGS) entry which is preliminary data.</text>
</comment>
<protein>
    <submittedName>
        <fullName evidence="2">Uncharacterized protein</fullName>
    </submittedName>
</protein>
<dbReference type="STRING" id="1629334.Cva_01347"/>
<dbReference type="EMBL" id="BBVC01000079">
    <property type="protein sequence ID" value="GAO98683.1"/>
    <property type="molecule type" value="Genomic_DNA"/>
</dbReference>
<proteinExistence type="predicted"/>
<keyword evidence="1" id="KW-0812">Transmembrane</keyword>
<evidence type="ECO:0000313" key="2">
    <source>
        <dbReference type="EMBL" id="GAO98683.1"/>
    </source>
</evidence>
<keyword evidence="1" id="KW-0472">Membrane</keyword>
<feature type="transmembrane region" description="Helical" evidence="1">
    <location>
        <begin position="15"/>
        <end position="32"/>
    </location>
</feature>
<name>A0A0K8MEL7_9PROT</name>
<keyword evidence="1" id="KW-1133">Transmembrane helix</keyword>
<accession>A0A0K8MEL7</accession>
<sequence length="35" mass="4035">MLKFQPLSGNIKLTWQSYIFNLAIFVVSGKVLKIH</sequence>